<feature type="compositionally biased region" description="Low complexity" evidence="1">
    <location>
        <begin position="73"/>
        <end position="94"/>
    </location>
</feature>
<feature type="domain" description="FecR protein" evidence="2">
    <location>
        <begin position="133"/>
        <end position="225"/>
    </location>
</feature>
<dbReference type="Pfam" id="PF04773">
    <property type="entry name" value="FecR"/>
    <property type="match status" value="1"/>
</dbReference>
<dbReference type="InterPro" id="IPR012373">
    <property type="entry name" value="Ferrdict_sens_TM"/>
</dbReference>
<protein>
    <recommendedName>
        <fullName evidence="6">Iron dicitrate transport regulator FecR</fullName>
    </recommendedName>
</protein>
<dbReference type="GO" id="GO:0016989">
    <property type="term" value="F:sigma factor antagonist activity"/>
    <property type="evidence" value="ECO:0007669"/>
    <property type="project" value="TreeGrafter"/>
</dbReference>
<dbReference type="PANTHER" id="PTHR30273">
    <property type="entry name" value="PERIPLASMIC SIGNAL SENSOR AND SIGMA FACTOR ACTIVATOR FECR-RELATED"/>
    <property type="match status" value="1"/>
</dbReference>
<reference evidence="4 5" key="1">
    <citation type="submission" date="2017-05" db="EMBL/GenBank/DDBJ databases">
        <title>Complete and WGS of Bordetella genogroups.</title>
        <authorList>
            <person name="Spilker T."/>
            <person name="LiPuma J."/>
        </authorList>
    </citation>
    <scope>NUCLEOTIDE SEQUENCE [LARGE SCALE GENOMIC DNA]</scope>
    <source>
        <strain evidence="4 5">AU10456</strain>
    </source>
</reference>
<sequence length="345" mass="37067">MHPTFVAPPVKHEDHDTAWDAALRAAVDWSILLDDDPDDPDLRARFEAWRMADPLHDGAWRQTAHVDGLIRQSHAASSVPHSAPQPTPVSASVAPAPPRTPTRPRVRHIAAGVCLAALAWWVAPIVWLQAQADVITDSKSQAEIRLEDGSLVRLAPGSAFRANISAAGREVTLYAGEAFFEVSPDPARPFKVEANGTQVRVLGTGFNVRIGERDTDVAVKHGRVQVEHTSPPAPAEVLTGGQWVRMSAKGAAVRGDVSPDVVGSWSGTRLVAVDRPLPDVIEDLDRRYAGRIVLLGDAPQDLSVTGVFDTRDAAAAAELIVRPHGGRVRQVTPWLLIVSLDGQAS</sequence>
<evidence type="ECO:0000259" key="2">
    <source>
        <dbReference type="Pfam" id="PF04773"/>
    </source>
</evidence>
<feature type="domain" description="FecR N-terminal" evidence="3">
    <location>
        <begin position="24"/>
        <end position="64"/>
    </location>
</feature>
<dbReference type="Proteomes" id="UP000216913">
    <property type="component" value="Unassembled WGS sequence"/>
</dbReference>
<dbReference type="PANTHER" id="PTHR30273:SF2">
    <property type="entry name" value="PROTEIN FECR"/>
    <property type="match status" value="1"/>
</dbReference>
<dbReference type="AlphaFoldDB" id="A0A261TVD7"/>
<evidence type="ECO:0000256" key="1">
    <source>
        <dbReference type="SAM" id="MobiDB-lite"/>
    </source>
</evidence>
<dbReference type="Gene3D" id="2.60.120.1440">
    <property type="match status" value="1"/>
</dbReference>
<name>A0A261TVD7_9BORD</name>
<dbReference type="InterPro" id="IPR006860">
    <property type="entry name" value="FecR"/>
</dbReference>
<organism evidence="4 5">
    <name type="scientific">Bordetella genomosp. 5</name>
    <dbReference type="NCBI Taxonomy" id="1395608"/>
    <lineage>
        <taxon>Bacteria</taxon>
        <taxon>Pseudomonadati</taxon>
        <taxon>Pseudomonadota</taxon>
        <taxon>Betaproteobacteria</taxon>
        <taxon>Burkholderiales</taxon>
        <taxon>Alcaligenaceae</taxon>
        <taxon>Bordetella</taxon>
    </lineage>
</organism>
<evidence type="ECO:0000313" key="5">
    <source>
        <dbReference type="Proteomes" id="UP000216913"/>
    </source>
</evidence>
<dbReference type="InterPro" id="IPR032623">
    <property type="entry name" value="FecR_N"/>
</dbReference>
<keyword evidence="5" id="KW-1185">Reference proteome</keyword>
<evidence type="ECO:0000313" key="4">
    <source>
        <dbReference type="EMBL" id="OZI53619.1"/>
    </source>
</evidence>
<dbReference type="EMBL" id="NEVP01000004">
    <property type="protein sequence ID" value="OZI53619.1"/>
    <property type="molecule type" value="Genomic_DNA"/>
</dbReference>
<gene>
    <name evidence="4" type="ORF">CAL25_06505</name>
</gene>
<dbReference type="PIRSF" id="PIRSF018266">
    <property type="entry name" value="FecR"/>
    <property type="match status" value="1"/>
</dbReference>
<evidence type="ECO:0008006" key="6">
    <source>
        <dbReference type="Google" id="ProtNLM"/>
    </source>
</evidence>
<dbReference type="Pfam" id="PF16220">
    <property type="entry name" value="DUF4880"/>
    <property type="match status" value="1"/>
</dbReference>
<evidence type="ECO:0000259" key="3">
    <source>
        <dbReference type="Pfam" id="PF16220"/>
    </source>
</evidence>
<feature type="region of interest" description="Disordered" evidence="1">
    <location>
        <begin position="73"/>
        <end position="103"/>
    </location>
</feature>
<comment type="caution">
    <text evidence="4">The sequence shown here is derived from an EMBL/GenBank/DDBJ whole genome shotgun (WGS) entry which is preliminary data.</text>
</comment>
<accession>A0A261TVD7</accession>
<proteinExistence type="predicted"/>